<sequence>MMSVLSFDWQGWPNPPSDGEHAKLNAAVAEGLMLKQLMLGYYVLAVTICRVEEQTPISTVGDAYCDALKSCMHACLADALPEAFDLVFETPIEPWSSAYNIEC</sequence>
<organism evidence="1 2">
    <name type="scientific">Nepenthes gracilis</name>
    <name type="common">Slender pitcher plant</name>
    <dbReference type="NCBI Taxonomy" id="150966"/>
    <lineage>
        <taxon>Eukaryota</taxon>
        <taxon>Viridiplantae</taxon>
        <taxon>Streptophyta</taxon>
        <taxon>Embryophyta</taxon>
        <taxon>Tracheophyta</taxon>
        <taxon>Spermatophyta</taxon>
        <taxon>Magnoliopsida</taxon>
        <taxon>eudicotyledons</taxon>
        <taxon>Gunneridae</taxon>
        <taxon>Pentapetalae</taxon>
        <taxon>Caryophyllales</taxon>
        <taxon>Nepenthaceae</taxon>
        <taxon>Nepenthes</taxon>
    </lineage>
</organism>
<evidence type="ECO:0000313" key="1">
    <source>
        <dbReference type="EMBL" id="GMH00954.1"/>
    </source>
</evidence>
<dbReference type="EMBL" id="BSYO01000002">
    <property type="protein sequence ID" value="GMH00954.1"/>
    <property type="molecule type" value="Genomic_DNA"/>
</dbReference>
<accession>A0AAD3PA23</accession>
<evidence type="ECO:0000313" key="2">
    <source>
        <dbReference type="Proteomes" id="UP001279734"/>
    </source>
</evidence>
<reference evidence="1" key="1">
    <citation type="submission" date="2023-05" db="EMBL/GenBank/DDBJ databases">
        <title>Nepenthes gracilis genome sequencing.</title>
        <authorList>
            <person name="Fukushima K."/>
        </authorList>
    </citation>
    <scope>NUCLEOTIDE SEQUENCE</scope>
    <source>
        <strain evidence="1">SING2019-196</strain>
    </source>
</reference>
<comment type="caution">
    <text evidence="1">The sequence shown here is derived from an EMBL/GenBank/DDBJ whole genome shotgun (WGS) entry which is preliminary data.</text>
</comment>
<protein>
    <submittedName>
        <fullName evidence="1">Uncharacterized protein</fullName>
    </submittedName>
</protein>
<dbReference type="AlphaFoldDB" id="A0AAD3PA23"/>
<dbReference type="Proteomes" id="UP001279734">
    <property type="component" value="Unassembled WGS sequence"/>
</dbReference>
<proteinExistence type="predicted"/>
<gene>
    <name evidence="1" type="ORF">Nepgr_002793</name>
</gene>
<name>A0AAD3PA23_NEPGR</name>
<keyword evidence="2" id="KW-1185">Reference proteome</keyword>